<accession>A0AAV4GGX8</accession>
<dbReference type="AlphaFoldDB" id="A0AAV4GGX8"/>
<reference evidence="1 2" key="1">
    <citation type="journal article" date="2021" name="Elife">
        <title>Chloroplast acquisition without the gene transfer in kleptoplastic sea slugs, Plakobranchus ocellatus.</title>
        <authorList>
            <person name="Maeda T."/>
            <person name="Takahashi S."/>
            <person name="Yoshida T."/>
            <person name="Shimamura S."/>
            <person name="Takaki Y."/>
            <person name="Nagai Y."/>
            <person name="Toyoda A."/>
            <person name="Suzuki Y."/>
            <person name="Arimoto A."/>
            <person name="Ishii H."/>
            <person name="Satoh N."/>
            <person name="Nishiyama T."/>
            <person name="Hasebe M."/>
            <person name="Maruyama T."/>
            <person name="Minagawa J."/>
            <person name="Obokata J."/>
            <person name="Shigenobu S."/>
        </authorList>
    </citation>
    <scope>NUCLEOTIDE SEQUENCE [LARGE SCALE GENOMIC DNA]</scope>
</reference>
<name>A0AAV4GGX8_9GAST</name>
<dbReference type="Gene3D" id="3.30.70.270">
    <property type="match status" value="1"/>
</dbReference>
<comment type="caution">
    <text evidence="1">The sequence shown here is derived from an EMBL/GenBank/DDBJ whole genome shotgun (WGS) entry which is preliminary data.</text>
</comment>
<dbReference type="PANTHER" id="PTHR37984">
    <property type="entry name" value="PROTEIN CBG26694"/>
    <property type="match status" value="1"/>
</dbReference>
<dbReference type="Gene3D" id="3.10.10.10">
    <property type="entry name" value="HIV Type 1 Reverse Transcriptase, subunit A, domain 1"/>
    <property type="match status" value="1"/>
</dbReference>
<keyword evidence="2" id="KW-1185">Reference proteome</keyword>
<dbReference type="InterPro" id="IPR043128">
    <property type="entry name" value="Rev_trsase/Diguanyl_cyclase"/>
</dbReference>
<dbReference type="EMBL" id="BMAT01008396">
    <property type="protein sequence ID" value="GFR84325.1"/>
    <property type="molecule type" value="Genomic_DNA"/>
</dbReference>
<proteinExistence type="predicted"/>
<evidence type="ECO:0000313" key="2">
    <source>
        <dbReference type="Proteomes" id="UP000762676"/>
    </source>
</evidence>
<evidence type="ECO:0000313" key="1">
    <source>
        <dbReference type="EMBL" id="GFR84325.1"/>
    </source>
</evidence>
<sequence>MDQVKFSKVKCKPVKFKIEEGTTQYCVTTARIVPIPLQSKKKKEPDRMKELDTIEEVTEPTDWVSPMVPVPKANGEVRICVDLRELTQAIQREQYMIPMFYDIIHELRGSTIFSKCSVRILADTPRPRNNQTNHIQYSLWSLLREKTTILDKFSSRNLHESSVRNS</sequence>
<dbReference type="PANTHER" id="PTHR37984:SF5">
    <property type="entry name" value="PROTEIN NYNRIN-LIKE"/>
    <property type="match status" value="1"/>
</dbReference>
<dbReference type="Proteomes" id="UP000762676">
    <property type="component" value="Unassembled WGS sequence"/>
</dbReference>
<protein>
    <submittedName>
        <fullName evidence="1">Pol polyprotein</fullName>
    </submittedName>
</protein>
<dbReference type="InterPro" id="IPR050951">
    <property type="entry name" value="Retrovirus_Pol_polyprotein"/>
</dbReference>
<dbReference type="SUPFAM" id="SSF56672">
    <property type="entry name" value="DNA/RNA polymerases"/>
    <property type="match status" value="1"/>
</dbReference>
<dbReference type="InterPro" id="IPR043502">
    <property type="entry name" value="DNA/RNA_pol_sf"/>
</dbReference>
<organism evidence="1 2">
    <name type="scientific">Elysia marginata</name>
    <dbReference type="NCBI Taxonomy" id="1093978"/>
    <lineage>
        <taxon>Eukaryota</taxon>
        <taxon>Metazoa</taxon>
        <taxon>Spiralia</taxon>
        <taxon>Lophotrochozoa</taxon>
        <taxon>Mollusca</taxon>
        <taxon>Gastropoda</taxon>
        <taxon>Heterobranchia</taxon>
        <taxon>Euthyneura</taxon>
        <taxon>Panpulmonata</taxon>
        <taxon>Sacoglossa</taxon>
        <taxon>Placobranchoidea</taxon>
        <taxon>Plakobranchidae</taxon>
        <taxon>Elysia</taxon>
    </lineage>
</organism>
<gene>
    <name evidence="1" type="ORF">ElyMa_004148000</name>
</gene>